<protein>
    <recommendedName>
        <fullName evidence="7">Deoxyuridine 5'-triphosphate nucleotidohydrolase</fullName>
        <shortName evidence="7">dUTPase</shortName>
        <ecNumber evidence="7">3.6.1.23</ecNumber>
    </recommendedName>
    <alternativeName>
        <fullName evidence="7">dUTP pyrophosphatase</fullName>
    </alternativeName>
</protein>
<comment type="function">
    <text evidence="7">This enzyme is involved in nucleotide metabolism: it produces dUMP, the immediate precursor of thymidine nucleotides and it decreases the intracellular concentration of dUTP so that uracil cannot be incorporated into DNA.</text>
</comment>
<feature type="binding site" evidence="7">
    <location>
        <begin position="62"/>
        <end position="64"/>
    </location>
    <ligand>
        <name>substrate</name>
    </ligand>
</feature>
<accession>A0A9D1L5Z2</accession>
<dbReference type="EC" id="3.6.1.23" evidence="7"/>
<evidence type="ECO:0000256" key="2">
    <source>
        <dbReference type="ARBA" id="ARBA00022723"/>
    </source>
</evidence>
<reference evidence="9" key="1">
    <citation type="submission" date="2020-10" db="EMBL/GenBank/DDBJ databases">
        <authorList>
            <person name="Gilroy R."/>
        </authorList>
    </citation>
    <scope>NUCLEOTIDE SEQUENCE</scope>
    <source>
        <strain evidence="9">ChiHcec3-6078</strain>
    </source>
</reference>
<feature type="binding site" evidence="7">
    <location>
        <position position="75"/>
    </location>
    <ligand>
        <name>substrate</name>
    </ligand>
</feature>
<sequence>MIIKVRTLSGSLPDYATQGSAGMDIKAFVSEPVVLGPGERALIPTGLFMEIPAGHEVQIRARSGLAIKYGIGLVNGTGTIDSDYRGEIKVPLINWGSEPFTVKNGDRIAQMVVAKYEKASLEEVDSVSDTERGGGGFGHTGI</sequence>
<dbReference type="CDD" id="cd07557">
    <property type="entry name" value="trimeric_dUTPase"/>
    <property type="match status" value="1"/>
</dbReference>
<keyword evidence="3 7" id="KW-0378">Hydrolase</keyword>
<comment type="caution">
    <text evidence="7">Lacks conserved residue(s) required for the propagation of feature annotation.</text>
</comment>
<evidence type="ECO:0000256" key="7">
    <source>
        <dbReference type="HAMAP-Rule" id="MF_00116"/>
    </source>
</evidence>
<dbReference type="Proteomes" id="UP000824090">
    <property type="component" value="Unassembled WGS sequence"/>
</dbReference>
<evidence type="ECO:0000256" key="5">
    <source>
        <dbReference type="ARBA" id="ARBA00023080"/>
    </source>
</evidence>
<evidence type="ECO:0000256" key="4">
    <source>
        <dbReference type="ARBA" id="ARBA00022842"/>
    </source>
</evidence>
<dbReference type="FunFam" id="2.70.40.10:FF:000002">
    <property type="entry name" value="dUTP diphosphatase"/>
    <property type="match status" value="1"/>
</dbReference>
<dbReference type="GO" id="GO:0004170">
    <property type="term" value="F:dUTP diphosphatase activity"/>
    <property type="evidence" value="ECO:0007669"/>
    <property type="project" value="UniProtKB-UniRule"/>
</dbReference>
<evidence type="ECO:0000313" key="9">
    <source>
        <dbReference type="EMBL" id="HIU26169.1"/>
    </source>
</evidence>
<dbReference type="EMBL" id="DVMP01000124">
    <property type="protein sequence ID" value="HIU26169.1"/>
    <property type="molecule type" value="Genomic_DNA"/>
</dbReference>
<dbReference type="HAMAP" id="MF_00116">
    <property type="entry name" value="dUTPase_bact"/>
    <property type="match status" value="1"/>
</dbReference>
<comment type="similarity">
    <text evidence="1 7">Belongs to the dUTPase family.</text>
</comment>
<dbReference type="InterPro" id="IPR036157">
    <property type="entry name" value="dUTPase-like_sf"/>
</dbReference>
<comment type="caution">
    <text evidence="9">The sequence shown here is derived from an EMBL/GenBank/DDBJ whole genome shotgun (WGS) entry which is preliminary data.</text>
</comment>
<dbReference type="InterPro" id="IPR029054">
    <property type="entry name" value="dUTPase-like"/>
</dbReference>
<dbReference type="AlphaFoldDB" id="A0A9D1L5Z2"/>
<dbReference type="GO" id="GO:0000287">
    <property type="term" value="F:magnesium ion binding"/>
    <property type="evidence" value="ECO:0007669"/>
    <property type="project" value="UniProtKB-UniRule"/>
</dbReference>
<dbReference type="PANTHER" id="PTHR11241:SF0">
    <property type="entry name" value="DEOXYURIDINE 5'-TRIPHOSPHATE NUCLEOTIDOHYDROLASE"/>
    <property type="match status" value="1"/>
</dbReference>
<dbReference type="SUPFAM" id="SSF51283">
    <property type="entry name" value="dUTPase-like"/>
    <property type="match status" value="1"/>
</dbReference>
<keyword evidence="2 7" id="KW-0479">Metal-binding</keyword>
<gene>
    <name evidence="7 9" type="primary">dut</name>
    <name evidence="9" type="ORF">IAC50_06740</name>
</gene>
<evidence type="ECO:0000259" key="8">
    <source>
        <dbReference type="Pfam" id="PF00692"/>
    </source>
</evidence>
<dbReference type="PANTHER" id="PTHR11241">
    <property type="entry name" value="DEOXYURIDINE 5'-TRIPHOSPHATE NUCLEOTIDOHYDROLASE"/>
    <property type="match status" value="1"/>
</dbReference>
<name>A0A9D1L5Z2_9FIRM</name>
<evidence type="ECO:0000256" key="6">
    <source>
        <dbReference type="ARBA" id="ARBA00047686"/>
    </source>
</evidence>
<evidence type="ECO:0000256" key="1">
    <source>
        <dbReference type="ARBA" id="ARBA00006581"/>
    </source>
</evidence>
<keyword evidence="5 7" id="KW-0546">Nucleotide metabolism</keyword>
<dbReference type="InterPro" id="IPR033704">
    <property type="entry name" value="dUTPase_trimeric"/>
</dbReference>
<dbReference type="Gene3D" id="2.70.40.10">
    <property type="match status" value="1"/>
</dbReference>
<dbReference type="NCBIfam" id="NF001862">
    <property type="entry name" value="PRK00601.1"/>
    <property type="match status" value="1"/>
</dbReference>
<comment type="pathway">
    <text evidence="7">Pyrimidine metabolism; dUMP biosynthesis; dUMP from dCTP (dUTP route): step 2/2.</text>
</comment>
<evidence type="ECO:0000256" key="3">
    <source>
        <dbReference type="ARBA" id="ARBA00022801"/>
    </source>
</evidence>
<feature type="binding site" evidence="7">
    <location>
        <begin position="79"/>
        <end position="81"/>
    </location>
    <ligand>
        <name>substrate</name>
    </ligand>
</feature>
<organism evidence="9 10">
    <name type="scientific">Candidatus Allocopromorpha excrementigallinarum</name>
    <dbReference type="NCBI Taxonomy" id="2840742"/>
    <lineage>
        <taxon>Bacteria</taxon>
        <taxon>Bacillati</taxon>
        <taxon>Bacillota</taxon>
        <taxon>Clostridia</taxon>
        <taxon>Eubacteriales</taxon>
        <taxon>Eubacteriaceae</taxon>
        <taxon>Eubacteriaceae incertae sedis</taxon>
        <taxon>Candidatus Allocopromorpha</taxon>
    </lineage>
</organism>
<evidence type="ECO:0000313" key="10">
    <source>
        <dbReference type="Proteomes" id="UP000824090"/>
    </source>
</evidence>
<comment type="catalytic activity">
    <reaction evidence="6 7">
        <text>dUTP + H2O = dUMP + diphosphate + H(+)</text>
        <dbReference type="Rhea" id="RHEA:10248"/>
        <dbReference type="ChEBI" id="CHEBI:15377"/>
        <dbReference type="ChEBI" id="CHEBI:15378"/>
        <dbReference type="ChEBI" id="CHEBI:33019"/>
        <dbReference type="ChEBI" id="CHEBI:61555"/>
        <dbReference type="ChEBI" id="CHEBI:246422"/>
        <dbReference type="EC" id="3.6.1.23"/>
    </reaction>
</comment>
<comment type="cofactor">
    <cofactor evidence="7">
        <name>Mg(2+)</name>
        <dbReference type="ChEBI" id="CHEBI:18420"/>
    </cofactor>
</comment>
<feature type="domain" description="dUTPase-like" evidence="8">
    <location>
        <begin position="11"/>
        <end position="141"/>
    </location>
</feature>
<keyword evidence="4 7" id="KW-0460">Magnesium</keyword>
<dbReference type="GO" id="GO:0046081">
    <property type="term" value="P:dUTP catabolic process"/>
    <property type="evidence" value="ECO:0007669"/>
    <property type="project" value="InterPro"/>
</dbReference>
<dbReference type="Pfam" id="PF00692">
    <property type="entry name" value="dUTPase"/>
    <property type="match status" value="1"/>
</dbReference>
<proteinExistence type="inferred from homology"/>
<reference evidence="9" key="2">
    <citation type="journal article" date="2021" name="PeerJ">
        <title>Extensive microbial diversity within the chicken gut microbiome revealed by metagenomics and culture.</title>
        <authorList>
            <person name="Gilroy R."/>
            <person name="Ravi A."/>
            <person name="Getino M."/>
            <person name="Pursley I."/>
            <person name="Horton D.L."/>
            <person name="Alikhan N.F."/>
            <person name="Baker D."/>
            <person name="Gharbi K."/>
            <person name="Hall N."/>
            <person name="Watson M."/>
            <person name="Adriaenssens E.M."/>
            <person name="Foster-Nyarko E."/>
            <person name="Jarju S."/>
            <person name="Secka A."/>
            <person name="Antonio M."/>
            <person name="Oren A."/>
            <person name="Chaudhuri R.R."/>
            <person name="La Ragione R."/>
            <person name="Hildebrand F."/>
            <person name="Pallen M.J."/>
        </authorList>
    </citation>
    <scope>NUCLEOTIDE SEQUENCE</scope>
    <source>
        <strain evidence="9">ChiHcec3-6078</strain>
    </source>
</reference>
<dbReference type="InterPro" id="IPR008181">
    <property type="entry name" value="dUTPase"/>
</dbReference>
<dbReference type="GO" id="GO:0006226">
    <property type="term" value="P:dUMP biosynthetic process"/>
    <property type="evidence" value="ECO:0007669"/>
    <property type="project" value="UniProtKB-UniRule"/>
</dbReference>
<dbReference type="NCBIfam" id="TIGR00576">
    <property type="entry name" value="dut"/>
    <property type="match status" value="1"/>
</dbReference>